<dbReference type="AlphaFoldDB" id="A0A8X6QI50"/>
<keyword evidence="2" id="KW-1185">Reference proteome</keyword>
<comment type="caution">
    <text evidence="1">The sequence shown here is derived from an EMBL/GenBank/DDBJ whole genome shotgun (WGS) entry which is preliminary data.</text>
</comment>
<dbReference type="EMBL" id="BMAW01126212">
    <property type="protein sequence ID" value="GFU15681.1"/>
    <property type="molecule type" value="Genomic_DNA"/>
</dbReference>
<dbReference type="Proteomes" id="UP000887013">
    <property type="component" value="Unassembled WGS sequence"/>
</dbReference>
<organism evidence="1 2">
    <name type="scientific">Nephila pilipes</name>
    <name type="common">Giant wood spider</name>
    <name type="synonym">Nephila maculata</name>
    <dbReference type="NCBI Taxonomy" id="299642"/>
    <lineage>
        <taxon>Eukaryota</taxon>
        <taxon>Metazoa</taxon>
        <taxon>Ecdysozoa</taxon>
        <taxon>Arthropoda</taxon>
        <taxon>Chelicerata</taxon>
        <taxon>Arachnida</taxon>
        <taxon>Araneae</taxon>
        <taxon>Araneomorphae</taxon>
        <taxon>Entelegynae</taxon>
        <taxon>Araneoidea</taxon>
        <taxon>Nephilidae</taxon>
        <taxon>Nephila</taxon>
    </lineage>
</organism>
<reference evidence="1" key="1">
    <citation type="submission" date="2020-08" db="EMBL/GenBank/DDBJ databases">
        <title>Multicomponent nature underlies the extraordinary mechanical properties of spider dragline silk.</title>
        <authorList>
            <person name="Kono N."/>
            <person name="Nakamura H."/>
            <person name="Mori M."/>
            <person name="Yoshida Y."/>
            <person name="Ohtoshi R."/>
            <person name="Malay A.D."/>
            <person name="Moran D.A.P."/>
            <person name="Tomita M."/>
            <person name="Numata K."/>
            <person name="Arakawa K."/>
        </authorList>
    </citation>
    <scope>NUCLEOTIDE SEQUENCE</scope>
</reference>
<proteinExistence type="predicted"/>
<name>A0A8X6QI50_NEPPI</name>
<accession>A0A8X6QI50</accession>
<protein>
    <submittedName>
        <fullName evidence="1">Uncharacterized protein</fullName>
    </submittedName>
</protein>
<evidence type="ECO:0000313" key="1">
    <source>
        <dbReference type="EMBL" id="GFU15681.1"/>
    </source>
</evidence>
<gene>
    <name evidence="1" type="ORF">NPIL_396881</name>
</gene>
<evidence type="ECO:0000313" key="2">
    <source>
        <dbReference type="Proteomes" id="UP000887013"/>
    </source>
</evidence>
<sequence>MGNSPPFDKCFVSGIIPMEWEYTEVRVEYTELEHICNNDIEPMDWEDVSKIRFIEKIVVSAPINLKIPFQLKATLPAMNKVSAIILLNLFSTSQVQTTHPALKGASSSLHLNSNSSLLPVFKKVSLSTSPEFIRRKIRTKLKVSLPVSSSSSDMTILKARRTSKIQYFVCQQITTAILIL</sequence>